<comment type="caution">
    <text evidence="1">The sequence shown here is derived from an EMBL/GenBank/DDBJ whole genome shotgun (WGS) entry which is preliminary data.</text>
</comment>
<dbReference type="EMBL" id="PYGK01000008">
    <property type="protein sequence ID" value="PSL28129.1"/>
    <property type="molecule type" value="Genomic_DNA"/>
</dbReference>
<sequence length="41" mass="5164">MNDCSFYFCFIVRWFNHTADYLNLINCRQLPNSKKWKERNF</sequence>
<evidence type="ECO:0000313" key="2">
    <source>
        <dbReference type="Proteomes" id="UP000240978"/>
    </source>
</evidence>
<proteinExistence type="predicted"/>
<keyword evidence="2" id="KW-1185">Reference proteome</keyword>
<dbReference type="Proteomes" id="UP000240978">
    <property type="component" value="Unassembled WGS sequence"/>
</dbReference>
<organism evidence="1 2">
    <name type="scientific">Chitinophaga ginsengisoli</name>
    <dbReference type="NCBI Taxonomy" id="363837"/>
    <lineage>
        <taxon>Bacteria</taxon>
        <taxon>Pseudomonadati</taxon>
        <taxon>Bacteroidota</taxon>
        <taxon>Chitinophagia</taxon>
        <taxon>Chitinophagales</taxon>
        <taxon>Chitinophagaceae</taxon>
        <taxon>Chitinophaga</taxon>
    </lineage>
</organism>
<gene>
    <name evidence="1" type="ORF">CLV42_10848</name>
</gene>
<name>A0A2P8G2D3_9BACT</name>
<accession>A0A2P8G2D3</accession>
<evidence type="ECO:0000313" key="1">
    <source>
        <dbReference type="EMBL" id="PSL28129.1"/>
    </source>
</evidence>
<reference evidence="1 2" key="1">
    <citation type="submission" date="2018-03" db="EMBL/GenBank/DDBJ databases">
        <title>Genomic Encyclopedia of Archaeal and Bacterial Type Strains, Phase II (KMG-II): from individual species to whole genera.</title>
        <authorList>
            <person name="Goeker M."/>
        </authorList>
    </citation>
    <scope>NUCLEOTIDE SEQUENCE [LARGE SCALE GENOMIC DNA]</scope>
    <source>
        <strain evidence="1 2">DSM 18107</strain>
    </source>
</reference>
<protein>
    <submittedName>
        <fullName evidence="1">Uncharacterized protein</fullName>
    </submittedName>
</protein>
<dbReference type="AlphaFoldDB" id="A0A2P8G2D3"/>